<dbReference type="SUPFAM" id="SSF51735">
    <property type="entry name" value="NAD(P)-binding Rossmann-fold domains"/>
    <property type="match status" value="1"/>
</dbReference>
<dbReference type="PANTHER" id="PTHR21098">
    <property type="entry name" value="RIBOFLAVIN SYNTHASE ALPHA CHAIN"/>
    <property type="match status" value="1"/>
</dbReference>
<dbReference type="OrthoDB" id="2735536at2759"/>
<organism evidence="4 5">
    <name type="scientific">Symbiodinium microadriaticum</name>
    <name type="common">Dinoflagellate</name>
    <name type="synonym">Zooxanthella microadriatica</name>
    <dbReference type="NCBI Taxonomy" id="2951"/>
    <lineage>
        <taxon>Eukaryota</taxon>
        <taxon>Sar</taxon>
        <taxon>Alveolata</taxon>
        <taxon>Dinophyceae</taxon>
        <taxon>Suessiales</taxon>
        <taxon>Symbiodiniaceae</taxon>
        <taxon>Symbiodinium</taxon>
    </lineage>
</organism>
<evidence type="ECO:0000313" key="4">
    <source>
        <dbReference type="EMBL" id="OLQ09461.1"/>
    </source>
</evidence>
<feature type="domain" description="Lumazine-binding" evidence="3">
    <location>
        <begin position="515"/>
        <end position="589"/>
    </location>
</feature>
<dbReference type="Proteomes" id="UP000186817">
    <property type="component" value="Unassembled WGS sequence"/>
</dbReference>
<dbReference type="Gene3D" id="2.40.30.20">
    <property type="match status" value="1"/>
</dbReference>
<feature type="region of interest" description="Disordered" evidence="2">
    <location>
        <begin position="422"/>
        <end position="444"/>
    </location>
</feature>
<dbReference type="InterPro" id="IPR036291">
    <property type="entry name" value="NAD(P)-bd_dom_sf"/>
</dbReference>
<dbReference type="GO" id="GO:0009231">
    <property type="term" value="P:riboflavin biosynthetic process"/>
    <property type="evidence" value="ECO:0007669"/>
    <property type="project" value="TreeGrafter"/>
</dbReference>
<gene>
    <name evidence="4" type="primary">YDR541C</name>
    <name evidence="4" type="ORF">AK812_SmicGene6904</name>
</gene>
<keyword evidence="1" id="KW-0677">Repeat</keyword>
<sequence>MAQDLCQRQMMQPGLQPPSLRQTRHRSRRSSESSATSTSRSDGDSSGEGSHNSSDSKPPGNLMAIRGSSRFCGVCGQHLGWVEKGSAGATQKAPEPICSSCQAKAAEKVAEAPAAEAAKPAESEEEGMEVDEWGFQMALDQVKEAVCADDALAVMEGCEYVFHTASPFFFGSESEGPEAVEAKLIKPAVDGTKNVLGSVAKHKADIKCVALTSSCAAISGFTGTDKIAREDGKFSEADWNALVDSKPSAEFLEAASWSTKLSEVQSSPSADLRVVACAKRLASIWERKKRGEEVGPADAAEVSASVAPTESAEPRAVSEASGSDFAGSDGGLGWTCATTAETVEDPALGATQESPGKLPVSQETSTTGPDPKGGPAERGDAEQAVPLNSKKGFLAGLLERARRKAKDKIVAAATALVAVGSDNELPTTPKTSPVPESPEAAPGQWVAPDLPPLPPLLGPPPFAWPYPTWPPAAPVSRQAGPPYCSVLLHENSCCPITSSWPILGWSRWAFAGTMVFTGIVEEMGTVLSVEKKANLEMWDGSKSEGFVLKIKCEEALKGAYIGCSIAVNGTCLTVTTFNSEAQLSFELAW</sequence>
<dbReference type="SUPFAM" id="SSF63380">
    <property type="entry name" value="Riboflavin synthase domain-like"/>
    <property type="match status" value="1"/>
</dbReference>
<dbReference type="InterPro" id="IPR023366">
    <property type="entry name" value="ATP_synth_asu-like_sf"/>
</dbReference>
<dbReference type="PANTHER" id="PTHR21098:SF0">
    <property type="entry name" value="RIBOFLAVIN SYNTHASE"/>
    <property type="match status" value="1"/>
</dbReference>
<feature type="compositionally biased region" description="Low complexity" evidence="2">
    <location>
        <begin position="318"/>
        <end position="327"/>
    </location>
</feature>
<dbReference type="InterPro" id="IPR026017">
    <property type="entry name" value="Lumazine-bd_dom"/>
</dbReference>
<evidence type="ECO:0000256" key="2">
    <source>
        <dbReference type="SAM" id="MobiDB-lite"/>
    </source>
</evidence>
<dbReference type="EMBL" id="LSRX01000096">
    <property type="protein sequence ID" value="OLQ09461.1"/>
    <property type="molecule type" value="Genomic_DNA"/>
</dbReference>
<dbReference type="GO" id="GO:0004746">
    <property type="term" value="F:riboflavin synthase activity"/>
    <property type="evidence" value="ECO:0007669"/>
    <property type="project" value="TreeGrafter"/>
</dbReference>
<evidence type="ECO:0000256" key="1">
    <source>
        <dbReference type="ARBA" id="ARBA00022737"/>
    </source>
</evidence>
<dbReference type="InterPro" id="IPR001783">
    <property type="entry name" value="Lumazine-bd"/>
</dbReference>
<comment type="caution">
    <text evidence="4">The sequence shown here is derived from an EMBL/GenBank/DDBJ whole genome shotgun (WGS) entry which is preliminary data.</text>
</comment>
<dbReference type="InterPro" id="IPR017938">
    <property type="entry name" value="Riboflavin_synthase-like_b-brl"/>
</dbReference>
<accession>A0A1Q9EPZ8</accession>
<feature type="region of interest" description="Disordered" evidence="2">
    <location>
        <begin position="346"/>
        <end position="387"/>
    </location>
</feature>
<feature type="region of interest" description="Disordered" evidence="2">
    <location>
        <begin position="1"/>
        <end position="63"/>
    </location>
</feature>
<name>A0A1Q9EPZ8_SYMMI</name>
<proteinExistence type="predicted"/>
<reference evidence="4 5" key="1">
    <citation type="submission" date="2016-02" db="EMBL/GenBank/DDBJ databases">
        <title>Genome analysis of coral dinoflagellate symbionts highlights evolutionary adaptations to a symbiotic lifestyle.</title>
        <authorList>
            <person name="Aranda M."/>
            <person name="Li Y."/>
            <person name="Liew Y.J."/>
            <person name="Baumgarten S."/>
            <person name="Simakov O."/>
            <person name="Wilson M."/>
            <person name="Piel J."/>
            <person name="Ashoor H."/>
            <person name="Bougouffa S."/>
            <person name="Bajic V.B."/>
            <person name="Ryu T."/>
            <person name="Ravasi T."/>
            <person name="Bayer T."/>
            <person name="Micklem G."/>
            <person name="Kim H."/>
            <person name="Bhak J."/>
            <person name="Lajeunesse T.C."/>
            <person name="Voolstra C.R."/>
        </authorList>
    </citation>
    <scope>NUCLEOTIDE SEQUENCE [LARGE SCALE GENOMIC DNA]</scope>
    <source>
        <strain evidence="4 5">CCMP2467</strain>
    </source>
</reference>
<dbReference type="AlphaFoldDB" id="A0A1Q9EPZ8"/>
<dbReference type="PROSITE" id="PS51177">
    <property type="entry name" value="LUMAZINE_BIND"/>
    <property type="match status" value="1"/>
</dbReference>
<dbReference type="Gene3D" id="3.40.50.720">
    <property type="entry name" value="NAD(P)-binding Rossmann-like Domain"/>
    <property type="match status" value="1"/>
</dbReference>
<feature type="compositionally biased region" description="Low complexity" evidence="2">
    <location>
        <begin position="47"/>
        <end position="56"/>
    </location>
</feature>
<evidence type="ECO:0000313" key="5">
    <source>
        <dbReference type="Proteomes" id="UP000186817"/>
    </source>
</evidence>
<protein>
    <submittedName>
        <fullName evidence="4">Uncharacterized oxidoreductase</fullName>
    </submittedName>
</protein>
<evidence type="ECO:0000259" key="3">
    <source>
        <dbReference type="PROSITE" id="PS51177"/>
    </source>
</evidence>
<dbReference type="Pfam" id="PF00677">
    <property type="entry name" value="Lum_binding"/>
    <property type="match status" value="1"/>
</dbReference>
<feature type="region of interest" description="Disordered" evidence="2">
    <location>
        <begin position="290"/>
        <end position="333"/>
    </location>
</feature>
<keyword evidence="5" id="KW-1185">Reference proteome</keyword>